<name>A0ABT9ZXW4_9BACI</name>
<evidence type="ECO:0000313" key="2">
    <source>
        <dbReference type="Proteomes" id="UP001230005"/>
    </source>
</evidence>
<reference evidence="1 2" key="1">
    <citation type="submission" date="2023-07" db="EMBL/GenBank/DDBJ databases">
        <title>Genomic Encyclopedia of Type Strains, Phase IV (KMG-IV): sequencing the most valuable type-strain genomes for metagenomic binning, comparative biology and taxonomic classification.</title>
        <authorList>
            <person name="Goeker M."/>
        </authorList>
    </citation>
    <scope>NUCLEOTIDE SEQUENCE [LARGE SCALE GENOMIC DNA]</scope>
    <source>
        <strain evidence="1 2">DSM 9768</strain>
    </source>
</reference>
<proteinExistence type="predicted"/>
<keyword evidence="2" id="KW-1185">Reference proteome</keyword>
<dbReference type="RefSeq" id="WP_307326259.1">
    <property type="nucleotide sequence ID" value="NZ_JAUSUG010000010.1"/>
</dbReference>
<protein>
    <submittedName>
        <fullName evidence="1">Uncharacterized protein</fullName>
    </submittedName>
</protein>
<sequence>MFVKVTPRKRGDKTYYYAELVESYRENGKTKHRHIFYFGSVDKVKAQKLKIAFSKDFDAYTNIDKVDFSKSVPYGDYYLLDSICNQIGMFQDFSKIIHINGSSYYCTNSRRLHKRSCVSTYFAT</sequence>
<comment type="caution">
    <text evidence="1">The sequence shown here is derived from an EMBL/GenBank/DDBJ whole genome shotgun (WGS) entry which is preliminary data.</text>
</comment>
<organism evidence="1 2">
    <name type="scientific">Evansella vedderi</name>
    <dbReference type="NCBI Taxonomy" id="38282"/>
    <lineage>
        <taxon>Bacteria</taxon>
        <taxon>Bacillati</taxon>
        <taxon>Bacillota</taxon>
        <taxon>Bacilli</taxon>
        <taxon>Bacillales</taxon>
        <taxon>Bacillaceae</taxon>
        <taxon>Evansella</taxon>
    </lineage>
</organism>
<accession>A0ABT9ZXW4</accession>
<dbReference type="EMBL" id="JAUSUG010000010">
    <property type="protein sequence ID" value="MDQ0255323.1"/>
    <property type="molecule type" value="Genomic_DNA"/>
</dbReference>
<gene>
    <name evidence="1" type="ORF">J2S74_002705</name>
</gene>
<evidence type="ECO:0000313" key="1">
    <source>
        <dbReference type="EMBL" id="MDQ0255323.1"/>
    </source>
</evidence>
<dbReference type="Proteomes" id="UP001230005">
    <property type="component" value="Unassembled WGS sequence"/>
</dbReference>